<dbReference type="CDD" id="cd04301">
    <property type="entry name" value="NAT_SF"/>
    <property type="match status" value="1"/>
</dbReference>
<evidence type="ECO:0000313" key="4">
    <source>
        <dbReference type="EMBL" id="MDN4612007.1"/>
    </source>
</evidence>
<dbReference type="InterPro" id="IPR000182">
    <property type="entry name" value="GNAT_dom"/>
</dbReference>
<dbReference type="EMBL" id="JAROCG010000001">
    <property type="protein sequence ID" value="MDN4612007.1"/>
    <property type="molecule type" value="Genomic_DNA"/>
</dbReference>
<dbReference type="RefSeq" id="WP_301228398.1">
    <property type="nucleotide sequence ID" value="NZ_JAROCG010000001.1"/>
</dbReference>
<dbReference type="PANTHER" id="PTHR43420">
    <property type="entry name" value="ACETYLTRANSFERASE"/>
    <property type="match status" value="1"/>
</dbReference>
<keyword evidence="1" id="KW-0808">Transferase</keyword>
<dbReference type="PROSITE" id="PS51186">
    <property type="entry name" value="GNAT"/>
    <property type="match status" value="1"/>
</dbReference>
<dbReference type="SUPFAM" id="SSF55729">
    <property type="entry name" value="Acyl-CoA N-acyltransferases (Nat)"/>
    <property type="match status" value="2"/>
</dbReference>
<dbReference type="InterPro" id="IPR016181">
    <property type="entry name" value="Acyl_CoA_acyltransferase"/>
</dbReference>
<keyword evidence="5" id="KW-1185">Reference proteome</keyword>
<dbReference type="InterPro" id="IPR050680">
    <property type="entry name" value="YpeA/RimI_acetyltransf"/>
</dbReference>
<organism evidence="4 5">
    <name type="scientific">Arthrobacter burdickii</name>
    <dbReference type="NCBI Taxonomy" id="3035920"/>
    <lineage>
        <taxon>Bacteria</taxon>
        <taxon>Bacillati</taxon>
        <taxon>Actinomycetota</taxon>
        <taxon>Actinomycetes</taxon>
        <taxon>Micrococcales</taxon>
        <taxon>Micrococcaceae</taxon>
        <taxon>Arthrobacter</taxon>
    </lineage>
</organism>
<evidence type="ECO:0000256" key="2">
    <source>
        <dbReference type="ARBA" id="ARBA00023315"/>
    </source>
</evidence>
<accession>A0ABT8K4P9</accession>
<proteinExistence type="predicted"/>
<comment type="caution">
    <text evidence="4">The sequence shown here is derived from an EMBL/GenBank/DDBJ whole genome shotgun (WGS) entry which is preliminary data.</text>
</comment>
<sequence>MSTREIPGQDADAGMQPPAAPALPEILQWRPLGYADIESWLALIRRIAAVDEPDWVEQRADLEQALRASKNDPRRDTIAGFDGDGVPRAFGRLSMNPGSSLVHGAGGVDPAWRGRGVGRAVLAWQTWRAGMRLRETGQATGVFRNYVEERNSSHLALLRASGSTIVRYFTEMTRPLDQPIPDLPFPAELELVSFAEGAGRNIAELVRLAHNDAFQDHWGSEPRDQESWQFTVSHPEFRPDWSLALVDPAKGEVAAYQLASYDPDSKELLGHSEGYTDLLGVRRAWRGRGLAPALLAEAMRRYRAAGMDNAGLGVDTENPSGALGLYERMGYVPTQRSIVFDLPLPG</sequence>
<keyword evidence="2" id="KW-0012">Acyltransferase</keyword>
<protein>
    <submittedName>
        <fullName evidence="4">GNAT family N-acetyltransferase</fullName>
    </submittedName>
</protein>
<reference evidence="4" key="1">
    <citation type="submission" date="2023-06" db="EMBL/GenBank/DDBJ databases">
        <title>MT1 and MT2 Draft Genomes of Novel Species.</title>
        <authorList>
            <person name="Venkateswaran K."/>
        </authorList>
    </citation>
    <scope>NUCLEOTIDE SEQUENCE</scope>
    <source>
        <strain evidence="4">IIF3SC-B10</strain>
    </source>
</reference>
<evidence type="ECO:0000313" key="5">
    <source>
        <dbReference type="Proteomes" id="UP001174209"/>
    </source>
</evidence>
<evidence type="ECO:0000256" key="1">
    <source>
        <dbReference type="ARBA" id="ARBA00022679"/>
    </source>
</evidence>
<gene>
    <name evidence="4" type="ORF">P5G52_14155</name>
</gene>
<dbReference type="Proteomes" id="UP001174209">
    <property type="component" value="Unassembled WGS sequence"/>
</dbReference>
<dbReference type="Pfam" id="PF00583">
    <property type="entry name" value="Acetyltransf_1"/>
    <property type="match status" value="1"/>
</dbReference>
<name>A0ABT8K4P9_9MICC</name>
<feature type="domain" description="N-acetyltransferase" evidence="3">
    <location>
        <begin position="204"/>
        <end position="346"/>
    </location>
</feature>
<evidence type="ECO:0000259" key="3">
    <source>
        <dbReference type="PROSITE" id="PS51186"/>
    </source>
</evidence>
<dbReference type="Gene3D" id="3.40.630.30">
    <property type="match status" value="1"/>
</dbReference>